<accession>A0A2I0KYY4</accession>
<organism evidence="1 2">
    <name type="scientific">Punica granatum</name>
    <name type="common">Pomegranate</name>
    <dbReference type="NCBI Taxonomy" id="22663"/>
    <lineage>
        <taxon>Eukaryota</taxon>
        <taxon>Viridiplantae</taxon>
        <taxon>Streptophyta</taxon>
        <taxon>Embryophyta</taxon>
        <taxon>Tracheophyta</taxon>
        <taxon>Spermatophyta</taxon>
        <taxon>Magnoliopsida</taxon>
        <taxon>eudicotyledons</taxon>
        <taxon>Gunneridae</taxon>
        <taxon>Pentapetalae</taxon>
        <taxon>rosids</taxon>
        <taxon>malvids</taxon>
        <taxon>Myrtales</taxon>
        <taxon>Lythraceae</taxon>
        <taxon>Punica</taxon>
    </lineage>
</organism>
<reference evidence="1 2" key="1">
    <citation type="submission" date="2017-11" db="EMBL/GenBank/DDBJ databases">
        <title>De-novo sequencing of pomegranate (Punica granatum L.) genome.</title>
        <authorList>
            <person name="Akparov Z."/>
            <person name="Amiraslanov A."/>
            <person name="Hajiyeva S."/>
            <person name="Abbasov M."/>
            <person name="Kaur K."/>
            <person name="Hamwieh A."/>
            <person name="Solovyev V."/>
            <person name="Salamov A."/>
            <person name="Braich B."/>
            <person name="Kosarev P."/>
            <person name="Mahmoud A."/>
            <person name="Hajiyev E."/>
            <person name="Babayeva S."/>
            <person name="Izzatullayeva V."/>
            <person name="Mammadov A."/>
            <person name="Mammadov A."/>
            <person name="Sharifova S."/>
            <person name="Ojaghi J."/>
            <person name="Eynullazada K."/>
            <person name="Bayramov B."/>
            <person name="Abdulazimova A."/>
            <person name="Shahmuradov I."/>
        </authorList>
    </citation>
    <scope>NUCLEOTIDE SEQUENCE [LARGE SCALE GENOMIC DNA]</scope>
    <source>
        <strain evidence="2">cv. AG2017</strain>
        <tissue evidence="1">Leaf</tissue>
    </source>
</reference>
<name>A0A2I0KYY4_PUNGR</name>
<dbReference type="Proteomes" id="UP000233551">
    <property type="component" value="Unassembled WGS sequence"/>
</dbReference>
<comment type="caution">
    <text evidence="1">The sequence shown here is derived from an EMBL/GenBank/DDBJ whole genome shotgun (WGS) entry which is preliminary data.</text>
</comment>
<keyword evidence="2" id="KW-1185">Reference proteome</keyword>
<protein>
    <submittedName>
        <fullName evidence="1">Uncharacterized protein</fullName>
    </submittedName>
</protein>
<sequence length="224" mass="25326">MYEDFGTVHTFGTLIQIMFPAQSQFQILTKTRESEKLHCCVTVWYFGAQWPLKKTIDRLGPEAVVEVIVLALKGEEMQESRGRRVGFTLQLMGGLSRLSVYSSGSEVIDEEEIKMFGGPGRQGRRCRSRGEGGAGFTLQLTAKIEVGPYPPNLLLPLRQIVGPPSFFSARYRSRFSSQICRFYPTFPVLCECVKPPLPLQHADRQCQQWTNDEFCWAPTNGYSS</sequence>
<gene>
    <name evidence="1" type="ORF">CRG98_005903</name>
</gene>
<evidence type="ECO:0000313" key="1">
    <source>
        <dbReference type="EMBL" id="PKI73662.1"/>
    </source>
</evidence>
<dbReference type="EMBL" id="PGOL01000265">
    <property type="protein sequence ID" value="PKI73662.1"/>
    <property type="molecule type" value="Genomic_DNA"/>
</dbReference>
<dbReference type="AlphaFoldDB" id="A0A2I0KYY4"/>
<evidence type="ECO:0000313" key="2">
    <source>
        <dbReference type="Proteomes" id="UP000233551"/>
    </source>
</evidence>
<proteinExistence type="predicted"/>